<keyword evidence="8" id="KW-1185">Reference proteome</keyword>
<keyword evidence="7" id="KW-0808">Transferase</keyword>
<keyword evidence="7" id="KW-0032">Aminotransferase</keyword>
<dbReference type="Gene3D" id="3.40.640.10">
    <property type="entry name" value="Type I PLP-dependent aspartate aminotransferase-like (Major domain)"/>
    <property type="match status" value="1"/>
</dbReference>
<dbReference type="SUPFAM" id="SSF46785">
    <property type="entry name" value="Winged helix' DNA-binding domain"/>
    <property type="match status" value="1"/>
</dbReference>
<evidence type="ECO:0000256" key="1">
    <source>
        <dbReference type="ARBA" id="ARBA00005384"/>
    </source>
</evidence>
<dbReference type="PROSITE" id="PS50949">
    <property type="entry name" value="HTH_GNTR"/>
    <property type="match status" value="1"/>
</dbReference>
<dbReference type="CDD" id="cd07377">
    <property type="entry name" value="WHTH_GntR"/>
    <property type="match status" value="1"/>
</dbReference>
<gene>
    <name evidence="7" type="ORF">AB4874_12580</name>
</gene>
<dbReference type="GO" id="GO:0008483">
    <property type="term" value="F:transaminase activity"/>
    <property type="evidence" value="ECO:0007669"/>
    <property type="project" value="UniProtKB-KW"/>
</dbReference>
<dbReference type="SUPFAM" id="SSF53383">
    <property type="entry name" value="PLP-dependent transferases"/>
    <property type="match status" value="1"/>
</dbReference>
<protein>
    <submittedName>
        <fullName evidence="7">PLP-dependent aminotransferase family protein</fullName>
    </submittedName>
</protein>
<accession>A0ABV3TLM5</accession>
<dbReference type="InterPro" id="IPR015424">
    <property type="entry name" value="PyrdxlP-dep_Trfase"/>
</dbReference>
<dbReference type="Pfam" id="PF00392">
    <property type="entry name" value="GntR"/>
    <property type="match status" value="1"/>
</dbReference>
<dbReference type="InterPro" id="IPR004839">
    <property type="entry name" value="Aminotransferase_I/II_large"/>
</dbReference>
<dbReference type="InterPro" id="IPR051446">
    <property type="entry name" value="HTH_trans_reg/aminotransferase"/>
</dbReference>
<dbReference type="PANTHER" id="PTHR46577">
    <property type="entry name" value="HTH-TYPE TRANSCRIPTIONAL REGULATORY PROTEIN GABR"/>
    <property type="match status" value="1"/>
</dbReference>
<keyword evidence="4" id="KW-0238">DNA-binding</keyword>
<dbReference type="InterPro" id="IPR015421">
    <property type="entry name" value="PyrdxlP-dep_Trfase_major"/>
</dbReference>
<feature type="domain" description="HTH gntR-type" evidence="6">
    <location>
        <begin position="16"/>
        <end position="84"/>
    </location>
</feature>
<dbReference type="Gene3D" id="1.10.10.10">
    <property type="entry name" value="Winged helix-like DNA-binding domain superfamily/Winged helix DNA-binding domain"/>
    <property type="match status" value="1"/>
</dbReference>
<comment type="caution">
    <text evidence="7">The sequence shown here is derived from an EMBL/GenBank/DDBJ whole genome shotgun (WGS) entry which is preliminary data.</text>
</comment>
<dbReference type="InterPro" id="IPR000524">
    <property type="entry name" value="Tscrpt_reg_HTH_GntR"/>
</dbReference>
<evidence type="ECO:0000256" key="3">
    <source>
        <dbReference type="ARBA" id="ARBA00023015"/>
    </source>
</evidence>
<dbReference type="EMBL" id="JBFRYC010000007">
    <property type="protein sequence ID" value="MEX1662477.1"/>
    <property type="molecule type" value="Genomic_DNA"/>
</dbReference>
<sequence>MTVPAETFFLAPDQSGTLQQRIQQMVAEGILEGRFRAGDKLPSSRKLAVHLGVSRITVTLAYTELVADDYLTSRGRSGYFVSDTAPRQPEFTRPSGAQTDSVDWARVTGQRFTSQRSFPKAQNWRSYEFPFIYGQTDPELFDHQNWRHCALRALGKRDFDVMAGDYYEHDDPMLIEYIARNILPRRGISAHPSQILLTLGAQNALWLSAQVLLNSRRTAALENPCYPGLRSVLDQTRCRSVQIDVDEDGLPPEALPEDVDVVFTTASHQCPTNATMPRARRERLLALAAERDFVVVEDDYEFEMSFLKAASPSLKSLDREGRVIHVGSFSKSLFPGLRLGFLVGSEPFIAEARALRATVLRHPPGHVQRTAAYFLALGHYDALVNRLHQAYRRRRMLMDEAITAQGLQVAGQGAFGGSSFWMRAPEGIDTRDLAERLAARGVLIEPGAAFFDESQGPCPFYRLAYSSIRNARIPEGIALIAQEIAKTGLK</sequence>
<evidence type="ECO:0000256" key="4">
    <source>
        <dbReference type="ARBA" id="ARBA00023125"/>
    </source>
</evidence>
<evidence type="ECO:0000313" key="7">
    <source>
        <dbReference type="EMBL" id="MEX1662477.1"/>
    </source>
</evidence>
<dbReference type="RefSeq" id="WP_368392237.1">
    <property type="nucleotide sequence ID" value="NZ_JBFRYC010000007.1"/>
</dbReference>
<evidence type="ECO:0000256" key="5">
    <source>
        <dbReference type="ARBA" id="ARBA00023163"/>
    </source>
</evidence>
<dbReference type="SMART" id="SM00345">
    <property type="entry name" value="HTH_GNTR"/>
    <property type="match status" value="1"/>
</dbReference>
<keyword evidence="5" id="KW-0804">Transcription</keyword>
<keyword evidence="3" id="KW-0805">Transcription regulation</keyword>
<organism evidence="7 8">
    <name type="scientific">Thioclava arctica</name>
    <dbReference type="NCBI Taxonomy" id="3238301"/>
    <lineage>
        <taxon>Bacteria</taxon>
        <taxon>Pseudomonadati</taxon>
        <taxon>Pseudomonadota</taxon>
        <taxon>Alphaproteobacteria</taxon>
        <taxon>Rhodobacterales</taxon>
        <taxon>Paracoccaceae</taxon>
        <taxon>Thioclava</taxon>
    </lineage>
</organism>
<dbReference type="InterPro" id="IPR036388">
    <property type="entry name" value="WH-like_DNA-bd_sf"/>
</dbReference>
<proteinExistence type="inferred from homology"/>
<dbReference type="InterPro" id="IPR036390">
    <property type="entry name" value="WH_DNA-bd_sf"/>
</dbReference>
<evidence type="ECO:0000313" key="8">
    <source>
        <dbReference type="Proteomes" id="UP001557465"/>
    </source>
</evidence>
<comment type="similarity">
    <text evidence="1">In the C-terminal section; belongs to the class-I pyridoxal-phosphate-dependent aminotransferase family.</text>
</comment>
<name>A0ABV3TLM5_9RHOB</name>
<evidence type="ECO:0000259" key="6">
    <source>
        <dbReference type="PROSITE" id="PS50949"/>
    </source>
</evidence>
<reference evidence="7 8" key="1">
    <citation type="journal article" date="2011" name="Int. J. Syst. Evol. Microbiol.">
        <title>Zhongshania antarctica gen. nov., sp. nov. and Zhongshania guokunii sp. nov., gammaproteobacteria respectively isolated from coastal attached (fast) ice and surface seawater of the Antarctic.</title>
        <authorList>
            <person name="Li H.J."/>
            <person name="Zhang X.Y."/>
            <person name="Chen C.X."/>
            <person name="Zhang Y.J."/>
            <person name="Gao Z.M."/>
            <person name="Yu Y."/>
            <person name="Chen X.L."/>
            <person name="Chen B."/>
            <person name="Zhang Y.Z."/>
        </authorList>
    </citation>
    <scope>NUCLEOTIDE SEQUENCE [LARGE SCALE GENOMIC DNA]</scope>
    <source>
        <strain evidence="7 8">15-R06ZXC-3</strain>
    </source>
</reference>
<dbReference type="Proteomes" id="UP001557465">
    <property type="component" value="Unassembled WGS sequence"/>
</dbReference>
<evidence type="ECO:0000256" key="2">
    <source>
        <dbReference type="ARBA" id="ARBA00022898"/>
    </source>
</evidence>
<keyword evidence="2" id="KW-0663">Pyridoxal phosphate</keyword>
<dbReference type="CDD" id="cd00609">
    <property type="entry name" value="AAT_like"/>
    <property type="match status" value="1"/>
</dbReference>
<dbReference type="Pfam" id="PF00155">
    <property type="entry name" value="Aminotran_1_2"/>
    <property type="match status" value="1"/>
</dbReference>
<dbReference type="PANTHER" id="PTHR46577:SF1">
    <property type="entry name" value="HTH-TYPE TRANSCRIPTIONAL REGULATORY PROTEIN GABR"/>
    <property type="match status" value="1"/>
</dbReference>